<proteinExistence type="predicted"/>
<feature type="compositionally biased region" description="Basic and acidic residues" evidence="2">
    <location>
        <begin position="152"/>
        <end position="162"/>
    </location>
</feature>
<reference evidence="3 4" key="1">
    <citation type="submission" date="2017-11" db="EMBL/GenBank/DDBJ databases">
        <title>Complete genome of a free-living desiccation-tolerant cyanobacterium and its photosynthetic adaptation to extreme terrestrial habitat.</title>
        <authorList>
            <person name="Shang J."/>
        </authorList>
    </citation>
    <scope>NUCLEOTIDE SEQUENCE [LARGE SCALE GENOMIC DNA]</scope>
    <source>
        <strain evidence="3 4">CCNUN1</strain>
    </source>
</reference>
<keyword evidence="3" id="KW-0238">DNA-binding</keyword>
<organism evidence="3 4">
    <name type="scientific">Nostoc flagelliforme CCNUN1</name>
    <dbReference type="NCBI Taxonomy" id="2038116"/>
    <lineage>
        <taxon>Bacteria</taxon>
        <taxon>Bacillati</taxon>
        <taxon>Cyanobacteriota</taxon>
        <taxon>Cyanophyceae</taxon>
        <taxon>Nostocales</taxon>
        <taxon>Nostocaceae</taxon>
        <taxon>Nostoc</taxon>
    </lineage>
</organism>
<feature type="coiled-coil region" evidence="1">
    <location>
        <begin position="255"/>
        <end position="282"/>
    </location>
</feature>
<feature type="coiled-coil region" evidence="1">
    <location>
        <begin position="33"/>
        <end position="67"/>
    </location>
</feature>
<dbReference type="AlphaFoldDB" id="A0A2K8T259"/>
<keyword evidence="1" id="KW-0175">Coiled coil</keyword>
<evidence type="ECO:0000313" key="4">
    <source>
        <dbReference type="Proteomes" id="UP000232003"/>
    </source>
</evidence>
<name>A0A2K8T259_9NOSO</name>
<protein>
    <submittedName>
        <fullName evidence="3">Curved DNA-binding protein CbpA, containings a DnaJ-like domain</fullName>
    </submittedName>
</protein>
<keyword evidence="4" id="KW-1185">Reference proteome</keyword>
<dbReference type="Proteomes" id="UP000232003">
    <property type="component" value="Chromosome"/>
</dbReference>
<dbReference type="EMBL" id="CP024785">
    <property type="protein sequence ID" value="AUB41776.1"/>
    <property type="molecule type" value="Genomic_DNA"/>
</dbReference>
<sequence>MSLEFFSLDNLKSSMPRKIPPSSHSTVTTPLALSQLHIRLQFLEKEHQSLLKQIKRKRTELNNFIEQTRTFATEIFYKASPSFQKMAELDQDIHSLFDEIFTTRKFGKQTFKNIQAVYLKLQFTGIISLKPSRRQFSTELDELFDNPEPESDFSRETAEGRHQNWQTQESVGESHGEARTGDKKKVRETFLRLAEIFHPDKVKDSETQTDHTEIMKSINQAYQEGDLARLLEIERLHQVGEVIDNNSEDDLTRKCRTIEQQNQILLTQYENLKRELRLVKSTPEGTMVSDSRKAAKKGIDAMALMVETIDNQINVVSQIRDFVKDFREQKITIKEFLGGPPTLQSVSEEFMSDILEQMLSELMR</sequence>
<feature type="region of interest" description="Disordered" evidence="2">
    <location>
        <begin position="143"/>
        <end position="184"/>
    </location>
</feature>
<dbReference type="InterPro" id="IPR036869">
    <property type="entry name" value="J_dom_sf"/>
</dbReference>
<evidence type="ECO:0000256" key="2">
    <source>
        <dbReference type="SAM" id="MobiDB-lite"/>
    </source>
</evidence>
<evidence type="ECO:0000256" key="1">
    <source>
        <dbReference type="SAM" id="Coils"/>
    </source>
</evidence>
<accession>A0A2K8T259</accession>
<gene>
    <name evidence="3" type="ORF">COO91_07847</name>
</gene>
<evidence type="ECO:0000313" key="3">
    <source>
        <dbReference type="EMBL" id="AUB41776.1"/>
    </source>
</evidence>
<dbReference type="KEGG" id="nfl:COO91_07847"/>
<dbReference type="GO" id="GO:0003677">
    <property type="term" value="F:DNA binding"/>
    <property type="evidence" value="ECO:0007669"/>
    <property type="project" value="UniProtKB-KW"/>
</dbReference>
<dbReference type="Gene3D" id="1.10.287.110">
    <property type="entry name" value="DnaJ domain"/>
    <property type="match status" value="1"/>
</dbReference>
<dbReference type="SUPFAM" id="SSF46565">
    <property type="entry name" value="Chaperone J-domain"/>
    <property type="match status" value="1"/>
</dbReference>
<feature type="compositionally biased region" description="Basic and acidic residues" evidence="2">
    <location>
        <begin position="172"/>
        <end position="184"/>
    </location>
</feature>